<sequence length="78" mass="9304">MGSKDKHASTCSMYSTFEVHVRPNRIFNRQRADDTFCDRPHWLKNIKFLPIRRWYKMKGEQISRAVADGENGYKLQLQ</sequence>
<gene>
    <name evidence="1" type="ORF">I7I53_06766</name>
</gene>
<evidence type="ECO:0000313" key="2">
    <source>
        <dbReference type="Proteomes" id="UP000663419"/>
    </source>
</evidence>
<proteinExistence type="predicted"/>
<dbReference type="EMBL" id="CP069103">
    <property type="protein sequence ID" value="QSS51442.1"/>
    <property type="molecule type" value="Genomic_DNA"/>
</dbReference>
<organism evidence="1 2">
    <name type="scientific">Ajellomyces capsulatus (strain H88)</name>
    <name type="common">Darling's disease fungus</name>
    <name type="synonym">Histoplasma capsulatum</name>
    <dbReference type="NCBI Taxonomy" id="544711"/>
    <lineage>
        <taxon>Eukaryota</taxon>
        <taxon>Fungi</taxon>
        <taxon>Dikarya</taxon>
        <taxon>Ascomycota</taxon>
        <taxon>Pezizomycotina</taxon>
        <taxon>Eurotiomycetes</taxon>
        <taxon>Eurotiomycetidae</taxon>
        <taxon>Onygenales</taxon>
        <taxon>Ajellomycetaceae</taxon>
        <taxon>Histoplasma</taxon>
    </lineage>
</organism>
<dbReference type="VEuPathDB" id="FungiDB:I7I53_06766"/>
<dbReference type="Proteomes" id="UP000663419">
    <property type="component" value="Chromosome 2"/>
</dbReference>
<reference evidence="1" key="1">
    <citation type="submission" date="2021-01" db="EMBL/GenBank/DDBJ databases">
        <title>Chromosome-level genome assembly of a human fungal pathogen reveals clustering of transcriptionally co-regulated genes.</title>
        <authorList>
            <person name="Voorhies M."/>
            <person name="Cohen S."/>
            <person name="Shea T.P."/>
            <person name="Petrus S."/>
            <person name="Munoz J.F."/>
            <person name="Poplawski S."/>
            <person name="Goldman W.E."/>
            <person name="Michael T."/>
            <person name="Cuomo C.A."/>
            <person name="Sil A."/>
            <person name="Beyhan S."/>
        </authorList>
    </citation>
    <scope>NUCLEOTIDE SEQUENCE</scope>
    <source>
        <strain evidence="1">H88</strain>
    </source>
</reference>
<protein>
    <submittedName>
        <fullName evidence="1">Uncharacterized protein</fullName>
    </submittedName>
</protein>
<accession>A0A8A1LHI4</accession>
<evidence type="ECO:0000313" key="1">
    <source>
        <dbReference type="EMBL" id="QSS51442.1"/>
    </source>
</evidence>
<name>A0A8A1LHI4_AJEC8</name>
<dbReference type="AlphaFoldDB" id="A0A8A1LHI4"/>